<evidence type="ECO:0000313" key="1">
    <source>
        <dbReference type="EMBL" id="CEL95943.1"/>
    </source>
</evidence>
<dbReference type="OMA" id="HIWRLIE"/>
<accession>A0A0G4EI67</accession>
<dbReference type="FunCoup" id="A0A0G4EI67">
    <property type="interactions" value="16"/>
</dbReference>
<name>A0A0G4EI67_VITBC</name>
<dbReference type="Proteomes" id="UP000041254">
    <property type="component" value="Unassembled WGS sequence"/>
</dbReference>
<reference evidence="1 2" key="1">
    <citation type="submission" date="2014-11" db="EMBL/GenBank/DDBJ databases">
        <authorList>
            <person name="Zhu J."/>
            <person name="Qi W."/>
            <person name="Song R."/>
        </authorList>
    </citation>
    <scope>NUCLEOTIDE SEQUENCE [LARGE SCALE GENOMIC DNA]</scope>
</reference>
<dbReference type="InParanoid" id="A0A0G4EI67"/>
<dbReference type="AlphaFoldDB" id="A0A0G4EI67"/>
<proteinExistence type="predicted"/>
<keyword evidence="2" id="KW-1185">Reference proteome</keyword>
<evidence type="ECO:0000313" key="2">
    <source>
        <dbReference type="Proteomes" id="UP000041254"/>
    </source>
</evidence>
<gene>
    <name evidence="1" type="ORF">Vbra_1681</name>
</gene>
<dbReference type="OrthoDB" id="390194at2759"/>
<dbReference type="EMBL" id="CDMY01000241">
    <property type="protein sequence ID" value="CEL95943.1"/>
    <property type="molecule type" value="Genomic_DNA"/>
</dbReference>
<dbReference type="PhylomeDB" id="A0A0G4EI67"/>
<organism evidence="1 2">
    <name type="scientific">Vitrella brassicaformis (strain CCMP3155)</name>
    <dbReference type="NCBI Taxonomy" id="1169540"/>
    <lineage>
        <taxon>Eukaryota</taxon>
        <taxon>Sar</taxon>
        <taxon>Alveolata</taxon>
        <taxon>Colpodellida</taxon>
        <taxon>Vitrellaceae</taxon>
        <taxon>Vitrella</taxon>
    </lineage>
</organism>
<sequence length="226" mass="25124">MGGTELRHLALKFVACKLHNAELWRGLASRTVAIGRERRLMSPRDLALIMNAFKRMGISEPALLSECERIVTDRLHEFSGEDLALVALSYAAMEGSTVGLLMTVADRVCQQADEGRPPQQVLSWVHLVGALAKAGVPHQECFQFAAPPICDALEGRERFAGRLIAKIAASYARFGYKHDRLLELLAKRIPTVYLSDAEILLLQRSFKALQFEDGTLDRIVQLRLNG</sequence>
<evidence type="ECO:0008006" key="3">
    <source>
        <dbReference type="Google" id="ProtNLM"/>
    </source>
</evidence>
<protein>
    <recommendedName>
        <fullName evidence="3">FAST kinase leucine-rich domain-containing protein</fullName>
    </recommendedName>
</protein>
<dbReference type="VEuPathDB" id="CryptoDB:Vbra_1681"/>